<evidence type="ECO:0000256" key="1">
    <source>
        <dbReference type="SAM" id="MobiDB-lite"/>
    </source>
</evidence>
<protein>
    <submittedName>
        <fullName evidence="2">Uncharacterized protein</fullName>
    </submittedName>
</protein>
<organism evidence="2 3">
    <name type="scientific">Periconia macrospinosa</name>
    <dbReference type="NCBI Taxonomy" id="97972"/>
    <lineage>
        <taxon>Eukaryota</taxon>
        <taxon>Fungi</taxon>
        <taxon>Dikarya</taxon>
        <taxon>Ascomycota</taxon>
        <taxon>Pezizomycotina</taxon>
        <taxon>Dothideomycetes</taxon>
        <taxon>Pleosporomycetidae</taxon>
        <taxon>Pleosporales</taxon>
        <taxon>Massarineae</taxon>
        <taxon>Periconiaceae</taxon>
        <taxon>Periconia</taxon>
    </lineage>
</organism>
<evidence type="ECO:0000313" key="2">
    <source>
        <dbReference type="EMBL" id="PVI01123.1"/>
    </source>
</evidence>
<dbReference type="EMBL" id="KZ805362">
    <property type="protein sequence ID" value="PVI01123.1"/>
    <property type="molecule type" value="Genomic_DNA"/>
</dbReference>
<gene>
    <name evidence="2" type="ORF">DM02DRAFT_654779</name>
</gene>
<dbReference type="Proteomes" id="UP000244855">
    <property type="component" value="Unassembled WGS sequence"/>
</dbReference>
<name>A0A2V1DS90_9PLEO</name>
<dbReference type="AlphaFoldDB" id="A0A2V1DS90"/>
<accession>A0A2V1DS90</accession>
<feature type="region of interest" description="Disordered" evidence="1">
    <location>
        <begin position="114"/>
        <end position="140"/>
    </location>
</feature>
<proteinExistence type="predicted"/>
<sequence length="222" mass="24398">MSQRNRLVIAQIAHTTLTCIPPNLLSFHQADDILLMTTGRRYDGPEAKPRASELRSTLHTLATSIIGGLDKHDGGALRRDVQAQQPALMRATERLQGDAETLRGDLVELVQQALDDGSGDPSPGENRGGEMETGGAVHDGDDVEMVDATKEEVESLPTEQEVELMNAKTAKLWARRAGIRQTQRSRGKARARPLRALKEDLKAILRERAGQERLKEAIRVGK</sequence>
<evidence type="ECO:0000313" key="3">
    <source>
        <dbReference type="Proteomes" id="UP000244855"/>
    </source>
</evidence>
<keyword evidence="3" id="KW-1185">Reference proteome</keyword>
<reference evidence="2 3" key="1">
    <citation type="journal article" date="2018" name="Sci. Rep.">
        <title>Comparative genomics provides insights into the lifestyle and reveals functional heterogeneity of dark septate endophytic fungi.</title>
        <authorList>
            <person name="Knapp D.G."/>
            <person name="Nemeth J.B."/>
            <person name="Barry K."/>
            <person name="Hainaut M."/>
            <person name="Henrissat B."/>
            <person name="Johnson J."/>
            <person name="Kuo A."/>
            <person name="Lim J.H.P."/>
            <person name="Lipzen A."/>
            <person name="Nolan M."/>
            <person name="Ohm R.A."/>
            <person name="Tamas L."/>
            <person name="Grigoriev I.V."/>
            <person name="Spatafora J.W."/>
            <person name="Nagy L.G."/>
            <person name="Kovacs G.M."/>
        </authorList>
    </citation>
    <scope>NUCLEOTIDE SEQUENCE [LARGE SCALE GENOMIC DNA]</scope>
    <source>
        <strain evidence="2 3">DSE2036</strain>
    </source>
</reference>